<dbReference type="Proteomes" id="UP000246702">
    <property type="component" value="Unassembled WGS sequence"/>
</dbReference>
<feature type="region of interest" description="Disordered" evidence="1">
    <location>
        <begin position="1"/>
        <end position="28"/>
    </location>
</feature>
<proteinExistence type="predicted"/>
<dbReference type="OrthoDB" id="10663857at2759"/>
<dbReference type="AlphaFoldDB" id="A0A317VNX5"/>
<accession>A0A317VNX5</accession>
<protein>
    <submittedName>
        <fullName evidence="2">Uncharacterized protein</fullName>
    </submittedName>
</protein>
<reference evidence="2 3" key="1">
    <citation type="submission" date="2016-12" db="EMBL/GenBank/DDBJ databases">
        <title>The genomes of Aspergillus section Nigri reveals drivers in fungal speciation.</title>
        <authorList>
            <consortium name="DOE Joint Genome Institute"/>
            <person name="Vesth T.C."/>
            <person name="Nybo J."/>
            <person name="Theobald S."/>
            <person name="Brandl J."/>
            <person name="Frisvad J.C."/>
            <person name="Nielsen K.F."/>
            <person name="Lyhne E.K."/>
            <person name="Kogle M.E."/>
            <person name="Kuo A."/>
            <person name="Riley R."/>
            <person name="Clum A."/>
            <person name="Nolan M."/>
            <person name="Lipzen A."/>
            <person name="Salamov A."/>
            <person name="Henrissat B."/>
            <person name="Wiebenga A."/>
            <person name="De Vries R.P."/>
            <person name="Grigoriev I.V."/>
            <person name="Mortensen U.H."/>
            <person name="Andersen M.R."/>
            <person name="Baker S.E."/>
        </authorList>
    </citation>
    <scope>NUCLEOTIDE SEQUENCE [LARGE SCALE GENOMIC DNA]</scope>
    <source>
        <strain evidence="2 3">CBS 115572</strain>
    </source>
</reference>
<keyword evidence="3" id="KW-1185">Reference proteome</keyword>
<dbReference type="GeneID" id="37108440"/>
<feature type="region of interest" description="Disordered" evidence="1">
    <location>
        <begin position="64"/>
        <end position="101"/>
    </location>
</feature>
<feature type="compositionally biased region" description="Basic and acidic residues" evidence="1">
    <location>
        <begin position="180"/>
        <end position="200"/>
    </location>
</feature>
<comment type="caution">
    <text evidence="2">The sequence shown here is derived from an EMBL/GenBank/DDBJ whole genome shotgun (WGS) entry which is preliminary data.</text>
</comment>
<dbReference type="RefSeq" id="XP_025463761.1">
    <property type="nucleotide sequence ID" value="XM_025606297.1"/>
</dbReference>
<evidence type="ECO:0000256" key="1">
    <source>
        <dbReference type="SAM" id="MobiDB-lite"/>
    </source>
</evidence>
<name>A0A317VNX5_9EURO</name>
<organism evidence="2 3">
    <name type="scientific">Aspergillus sclerotioniger CBS 115572</name>
    <dbReference type="NCBI Taxonomy" id="1450535"/>
    <lineage>
        <taxon>Eukaryota</taxon>
        <taxon>Fungi</taxon>
        <taxon>Dikarya</taxon>
        <taxon>Ascomycota</taxon>
        <taxon>Pezizomycotina</taxon>
        <taxon>Eurotiomycetes</taxon>
        <taxon>Eurotiomycetidae</taxon>
        <taxon>Eurotiales</taxon>
        <taxon>Aspergillaceae</taxon>
        <taxon>Aspergillus</taxon>
        <taxon>Aspergillus subgen. Circumdati</taxon>
    </lineage>
</organism>
<feature type="region of interest" description="Disordered" evidence="1">
    <location>
        <begin position="174"/>
        <end position="208"/>
    </location>
</feature>
<gene>
    <name evidence="2" type="ORF">BO94DRAFT_230484</name>
</gene>
<evidence type="ECO:0000313" key="3">
    <source>
        <dbReference type="Proteomes" id="UP000246702"/>
    </source>
</evidence>
<dbReference type="EMBL" id="MSFK01000030">
    <property type="protein sequence ID" value="PWY74568.1"/>
    <property type="molecule type" value="Genomic_DNA"/>
</dbReference>
<sequence length="255" mass="29410">MENQGRVQVRASHVAPRERSKMKPRERGNPYLEVKCLPYRIRNPSKTDNRSSLDTIIFLPQLATGTPERVSRRRDRGRGEPEHPRAARISGQMTRGDRRGPPGRPLICSCRVWRSVTGSRQCWEGGVDIIMPVFLLLGSYSSSYRYSVPHTPYRSWDTDGYRWIPIPYRQARLPGRRNKSGIERKKERKREKETGREKKGTQKKRRNKSLTSFSAPSLCCCCCCCCSVSLWTSRDPFPSFSHDSLVTHLVQRNCP</sequence>
<feature type="compositionally biased region" description="Basic and acidic residues" evidence="1">
    <location>
        <begin position="15"/>
        <end position="28"/>
    </location>
</feature>
<evidence type="ECO:0000313" key="2">
    <source>
        <dbReference type="EMBL" id="PWY74568.1"/>
    </source>
</evidence>